<evidence type="ECO:0000256" key="4">
    <source>
        <dbReference type="ARBA" id="ARBA00037885"/>
    </source>
</evidence>
<gene>
    <name evidence="10" type="ORF">ACJ72_01865</name>
</gene>
<organism evidence="10 11">
    <name type="scientific">Emergomyces africanus</name>
    <dbReference type="NCBI Taxonomy" id="1955775"/>
    <lineage>
        <taxon>Eukaryota</taxon>
        <taxon>Fungi</taxon>
        <taxon>Dikarya</taxon>
        <taxon>Ascomycota</taxon>
        <taxon>Pezizomycotina</taxon>
        <taxon>Eurotiomycetes</taxon>
        <taxon>Eurotiomycetidae</taxon>
        <taxon>Onygenales</taxon>
        <taxon>Ajellomycetaceae</taxon>
        <taxon>Emergomyces</taxon>
    </lineage>
</organism>
<name>A0A1B7P410_9EURO</name>
<evidence type="ECO:0000256" key="3">
    <source>
        <dbReference type="ARBA" id="ARBA00023027"/>
    </source>
</evidence>
<comment type="pathway">
    <text evidence="4">Alcohol metabolism; ethanol degradation; acetate from ethanol: step 2/2.</text>
</comment>
<dbReference type="SUPFAM" id="SSF53720">
    <property type="entry name" value="ALDH-like"/>
    <property type="match status" value="1"/>
</dbReference>
<evidence type="ECO:0000256" key="7">
    <source>
        <dbReference type="PROSITE-ProRule" id="PRU10007"/>
    </source>
</evidence>
<dbReference type="GO" id="GO:0004029">
    <property type="term" value="F:aldehyde dehydrogenase (NAD+) activity"/>
    <property type="evidence" value="ECO:0007669"/>
    <property type="project" value="UniProtKB-EC"/>
</dbReference>
<protein>
    <recommendedName>
        <fullName evidence="5">Aldehyde dehydrogenase</fullName>
    </recommendedName>
</protein>
<dbReference type="STRING" id="1658172.A0A1B7P410"/>
<dbReference type="Pfam" id="PF00171">
    <property type="entry name" value="Aldedh"/>
    <property type="match status" value="1"/>
</dbReference>
<comment type="catalytic activity">
    <reaction evidence="6">
        <text>an aldehyde + NAD(+) + H2O = a carboxylate + NADH + 2 H(+)</text>
        <dbReference type="Rhea" id="RHEA:16185"/>
        <dbReference type="ChEBI" id="CHEBI:15377"/>
        <dbReference type="ChEBI" id="CHEBI:15378"/>
        <dbReference type="ChEBI" id="CHEBI:17478"/>
        <dbReference type="ChEBI" id="CHEBI:29067"/>
        <dbReference type="ChEBI" id="CHEBI:57540"/>
        <dbReference type="ChEBI" id="CHEBI:57945"/>
        <dbReference type="EC" id="1.2.1.3"/>
    </reaction>
</comment>
<proteinExistence type="inferred from homology"/>
<comment type="caution">
    <text evidence="10">The sequence shown here is derived from an EMBL/GenBank/DDBJ whole genome shotgun (WGS) entry which is preliminary data.</text>
</comment>
<dbReference type="FunFam" id="3.40.605.10:FF:000026">
    <property type="entry name" value="Aldehyde dehydrogenase, putative"/>
    <property type="match status" value="1"/>
</dbReference>
<evidence type="ECO:0000256" key="6">
    <source>
        <dbReference type="ARBA" id="ARBA00049194"/>
    </source>
</evidence>
<reference evidence="10 11" key="1">
    <citation type="submission" date="2015-07" db="EMBL/GenBank/DDBJ databases">
        <title>Emmonsia species relationships and genome sequence.</title>
        <authorList>
            <person name="Cuomo C.A."/>
            <person name="Schwartz I.S."/>
            <person name="Kenyon C."/>
            <person name="de Hoog G.S."/>
            <person name="Govender N.P."/>
            <person name="Botha A."/>
            <person name="Moreno L."/>
            <person name="de Vries M."/>
            <person name="Munoz J.F."/>
            <person name="Stielow J.B."/>
        </authorList>
    </citation>
    <scope>NUCLEOTIDE SEQUENCE [LARGE SCALE GENOMIC DNA]</scope>
    <source>
        <strain evidence="10 11">CBS 136260</strain>
    </source>
</reference>
<accession>A0A1B7P410</accession>
<sequence>MPGLSVELTAPNGRKYTQPLGLFINNEFVAAKSGEKVTSINPTDESEIASVHAAGVEDVDIAVKAARKAFKDPSWKDLSATDRGKLMVKLSELVDQHKETLATIEAWDNGKPYTVARDEDCVEVSETLRYYGGFADKVYGSTISTTTAKFAYTLRQPIGVVGQIIPWNYPLAMAAWKLGPALACGNTVVLKAAEQTPLSILYFATLIKEAGFPPGVVNILNGFGKDAGAAITTHPGIDKIAFTGSTATGRQIMKMAAANLKNITLETGGKSPLLVFEDADLEQAAKWAHIGIMSNMGQICTATSRILVQDSVYEKFVSLFKDVVAATSKVGDPFAEDTFQGPQVTRLTAGGVPHKNVGNGKGFFIEPTIFTNVTDNMTIYREEVFGPFVAIASFRTQEEAIAKANDTTYGLGAAVFTRDIERAHYVASEIEAGMVWINSSNDSDFRVPFGGVKQSGIGRELGEAGLEAYSQTKAVHVNMGTRL</sequence>
<dbReference type="InterPro" id="IPR016162">
    <property type="entry name" value="Ald_DH_N"/>
</dbReference>
<keyword evidence="11" id="KW-1185">Reference proteome</keyword>
<dbReference type="FunFam" id="3.40.605.10:FF:000011">
    <property type="entry name" value="ALD5p Mitochondrial aldehyde dehydrogenase"/>
    <property type="match status" value="1"/>
</dbReference>
<evidence type="ECO:0000256" key="5">
    <source>
        <dbReference type="ARBA" id="ARBA00044146"/>
    </source>
</evidence>
<dbReference type="GO" id="GO:0006598">
    <property type="term" value="P:polyamine catabolic process"/>
    <property type="evidence" value="ECO:0007669"/>
    <property type="project" value="TreeGrafter"/>
</dbReference>
<dbReference type="Proteomes" id="UP000091918">
    <property type="component" value="Unassembled WGS sequence"/>
</dbReference>
<dbReference type="EMBL" id="LGUA01000138">
    <property type="protein sequence ID" value="OAX83765.1"/>
    <property type="molecule type" value="Genomic_DNA"/>
</dbReference>
<dbReference type="Gene3D" id="3.40.309.10">
    <property type="entry name" value="Aldehyde Dehydrogenase, Chain A, domain 2"/>
    <property type="match status" value="2"/>
</dbReference>
<dbReference type="InterPro" id="IPR016163">
    <property type="entry name" value="Ald_DH_C"/>
</dbReference>
<keyword evidence="2 8" id="KW-0560">Oxidoreductase</keyword>
<dbReference type="GO" id="GO:0005739">
    <property type="term" value="C:mitochondrion"/>
    <property type="evidence" value="ECO:0007669"/>
    <property type="project" value="UniProtKB-ARBA"/>
</dbReference>
<evidence type="ECO:0000256" key="2">
    <source>
        <dbReference type="ARBA" id="ARBA00023002"/>
    </source>
</evidence>
<dbReference type="PANTHER" id="PTHR43720">
    <property type="entry name" value="2-AMINOMUCONIC SEMIALDEHYDE DEHYDROGENASE"/>
    <property type="match status" value="1"/>
</dbReference>
<evidence type="ECO:0000256" key="1">
    <source>
        <dbReference type="ARBA" id="ARBA00009986"/>
    </source>
</evidence>
<keyword evidence="3" id="KW-0520">NAD</keyword>
<dbReference type="Gene3D" id="3.40.605.10">
    <property type="entry name" value="Aldehyde Dehydrogenase, Chain A, domain 1"/>
    <property type="match status" value="2"/>
</dbReference>
<evidence type="ECO:0000313" key="10">
    <source>
        <dbReference type="EMBL" id="OAX83765.1"/>
    </source>
</evidence>
<dbReference type="FunFam" id="3.40.309.10:FF:000001">
    <property type="entry name" value="Mitochondrial aldehyde dehydrogenase 2"/>
    <property type="match status" value="1"/>
</dbReference>
<dbReference type="GO" id="GO:0019413">
    <property type="term" value="P:acetate biosynthetic process"/>
    <property type="evidence" value="ECO:0007669"/>
    <property type="project" value="UniProtKB-ARBA"/>
</dbReference>
<dbReference type="InterPro" id="IPR015590">
    <property type="entry name" value="Aldehyde_DH_dom"/>
</dbReference>
<dbReference type="InterPro" id="IPR016161">
    <property type="entry name" value="Ald_DH/histidinol_DH"/>
</dbReference>
<feature type="domain" description="Aldehyde dehydrogenase" evidence="9">
    <location>
        <begin position="28"/>
        <end position="475"/>
    </location>
</feature>
<evidence type="ECO:0000256" key="8">
    <source>
        <dbReference type="RuleBase" id="RU003345"/>
    </source>
</evidence>
<evidence type="ECO:0000313" key="11">
    <source>
        <dbReference type="Proteomes" id="UP000091918"/>
    </source>
</evidence>
<dbReference type="InterPro" id="IPR029510">
    <property type="entry name" value="Ald_DH_CS_GLU"/>
</dbReference>
<feature type="active site" evidence="7">
    <location>
        <position position="266"/>
    </location>
</feature>
<evidence type="ECO:0000259" key="9">
    <source>
        <dbReference type="Pfam" id="PF00171"/>
    </source>
</evidence>
<dbReference type="OrthoDB" id="310895at2759"/>
<dbReference type="PROSITE" id="PS00687">
    <property type="entry name" value="ALDEHYDE_DEHYDR_GLU"/>
    <property type="match status" value="1"/>
</dbReference>
<comment type="similarity">
    <text evidence="1 8">Belongs to the aldehyde dehydrogenase family.</text>
</comment>
<dbReference type="PANTHER" id="PTHR43720:SF2">
    <property type="entry name" value="2-AMINOMUCONIC SEMIALDEHYDE DEHYDROGENASE"/>
    <property type="match status" value="1"/>
</dbReference>
<dbReference type="AlphaFoldDB" id="A0A1B7P410"/>